<dbReference type="Pfam" id="PF00126">
    <property type="entry name" value="HTH_1"/>
    <property type="match status" value="1"/>
</dbReference>
<dbReference type="Proteomes" id="UP000324797">
    <property type="component" value="Unassembled WGS sequence"/>
</dbReference>
<dbReference type="GO" id="GO:0003700">
    <property type="term" value="F:DNA-binding transcription factor activity"/>
    <property type="evidence" value="ECO:0007669"/>
    <property type="project" value="InterPro"/>
</dbReference>
<accession>A0A5S4YQU3</accession>
<dbReference type="InterPro" id="IPR005119">
    <property type="entry name" value="LysR_subst-bd"/>
</dbReference>
<comment type="function">
    <text evidence="1">NodD regulates the expression of the nodABCFE genes which encode other nodulation proteins. NodD is also a negative regulator of its own expression. Binds flavonoids as inducers.</text>
</comment>
<keyword evidence="4" id="KW-0238">DNA-binding</keyword>
<evidence type="ECO:0000256" key="1">
    <source>
        <dbReference type="ARBA" id="ARBA00003502"/>
    </source>
</evidence>
<evidence type="ECO:0000256" key="5">
    <source>
        <dbReference type="ARBA" id="ARBA00023163"/>
    </source>
</evidence>
<proteinExistence type="inferred from homology"/>
<evidence type="ECO:0000313" key="8">
    <source>
        <dbReference type="Proteomes" id="UP000324797"/>
    </source>
</evidence>
<dbReference type="Pfam" id="PF03466">
    <property type="entry name" value="LysR_substrate"/>
    <property type="match status" value="1"/>
</dbReference>
<evidence type="ECO:0000256" key="4">
    <source>
        <dbReference type="ARBA" id="ARBA00023125"/>
    </source>
</evidence>
<protein>
    <submittedName>
        <fullName evidence="7">LysR family transcriptional regulator</fullName>
    </submittedName>
</protein>
<evidence type="ECO:0000256" key="2">
    <source>
        <dbReference type="ARBA" id="ARBA00009437"/>
    </source>
</evidence>
<dbReference type="InterPro" id="IPR036390">
    <property type="entry name" value="WH_DNA-bd_sf"/>
</dbReference>
<name>A0A5S4YQU3_9BRAD</name>
<dbReference type="InterPro" id="IPR000847">
    <property type="entry name" value="LysR_HTH_N"/>
</dbReference>
<dbReference type="EMBL" id="VSTH01000027">
    <property type="protein sequence ID" value="TYO66771.1"/>
    <property type="molecule type" value="Genomic_DNA"/>
</dbReference>
<dbReference type="GO" id="GO:0043565">
    <property type="term" value="F:sequence-specific DNA binding"/>
    <property type="evidence" value="ECO:0007669"/>
    <property type="project" value="TreeGrafter"/>
</dbReference>
<keyword evidence="8" id="KW-1185">Reference proteome</keyword>
<dbReference type="SUPFAM" id="SSF46785">
    <property type="entry name" value="Winged helix' DNA-binding domain"/>
    <property type="match status" value="1"/>
</dbReference>
<gene>
    <name evidence="7" type="ORF">FXV83_09350</name>
</gene>
<evidence type="ECO:0000256" key="3">
    <source>
        <dbReference type="ARBA" id="ARBA00023015"/>
    </source>
</evidence>
<dbReference type="Gene3D" id="3.40.190.290">
    <property type="match status" value="1"/>
</dbReference>
<feature type="domain" description="HTH lysR-type" evidence="6">
    <location>
        <begin position="22"/>
        <end position="79"/>
    </location>
</feature>
<dbReference type="AlphaFoldDB" id="A0A5S4YQU3"/>
<evidence type="ECO:0000259" key="6">
    <source>
        <dbReference type="PROSITE" id="PS50931"/>
    </source>
</evidence>
<dbReference type="PANTHER" id="PTHR30537:SF3">
    <property type="entry name" value="TRANSCRIPTIONAL REGULATORY PROTEIN"/>
    <property type="match status" value="1"/>
</dbReference>
<keyword evidence="5" id="KW-0804">Transcription</keyword>
<dbReference type="PROSITE" id="PS50931">
    <property type="entry name" value="HTH_LYSR"/>
    <property type="match status" value="1"/>
</dbReference>
<comment type="caution">
    <text evidence="7">The sequence shown here is derived from an EMBL/GenBank/DDBJ whole genome shotgun (WGS) entry which is preliminary data.</text>
</comment>
<dbReference type="SUPFAM" id="SSF53850">
    <property type="entry name" value="Periplasmic binding protein-like II"/>
    <property type="match status" value="1"/>
</dbReference>
<dbReference type="InterPro" id="IPR036388">
    <property type="entry name" value="WH-like_DNA-bd_sf"/>
</dbReference>
<dbReference type="Gene3D" id="1.10.10.10">
    <property type="entry name" value="Winged helix-like DNA-binding domain superfamily/Winged helix DNA-binding domain"/>
    <property type="match status" value="1"/>
</dbReference>
<comment type="similarity">
    <text evidence="2">Belongs to the LysR transcriptional regulatory family.</text>
</comment>
<sequence>MKRRFDRDASRGSKPETAAGSLNWDDLRFVLAVAKHGSLSAAARYLRTTQPTVGRRIAAFEAGLGTQIFRRLPGSLALTESGVAILERLERIETETLAIERTVSGRDAGAEGVVRVSAAEWFCARVLAAICAELSEAHPGMTIELLGESRRANLARGEADIAFRFVRFEQGEVVQRRLGGVGFGLYAAPAYLSRHRAADFGAGFKGHAIIAMRSELDAIADLAWLGEIAYAASTVLRTDSREAQAHAALAGAGLACLPRYIGDNTAGLGLVKTPVPIPAREIWMGIHAEVRDTPRVQAAAQILAAGIRKKSRGLDPGDRPQTKMHKT</sequence>
<evidence type="ECO:0000313" key="7">
    <source>
        <dbReference type="EMBL" id="TYO66771.1"/>
    </source>
</evidence>
<organism evidence="7 8">
    <name type="scientific">Bradyrhizobium hipponense</name>
    <dbReference type="NCBI Taxonomy" id="2605638"/>
    <lineage>
        <taxon>Bacteria</taxon>
        <taxon>Pseudomonadati</taxon>
        <taxon>Pseudomonadota</taxon>
        <taxon>Alphaproteobacteria</taxon>
        <taxon>Hyphomicrobiales</taxon>
        <taxon>Nitrobacteraceae</taxon>
        <taxon>Bradyrhizobium</taxon>
    </lineage>
</organism>
<dbReference type="InterPro" id="IPR058163">
    <property type="entry name" value="LysR-type_TF_proteobact-type"/>
</dbReference>
<keyword evidence="3" id="KW-0805">Transcription regulation</keyword>
<dbReference type="GO" id="GO:0006351">
    <property type="term" value="P:DNA-templated transcription"/>
    <property type="evidence" value="ECO:0007669"/>
    <property type="project" value="TreeGrafter"/>
</dbReference>
<reference evidence="7 8" key="1">
    <citation type="submission" date="2019-08" db="EMBL/GenBank/DDBJ databases">
        <title>Bradyrhizobium hipponensis sp. nov., a rhizobium isolated from a Lupinus angustifolius root nodule in Tunisia.</title>
        <authorList>
            <person name="Off K."/>
            <person name="Rejili M."/>
            <person name="Mars M."/>
            <person name="Brachmann A."/>
            <person name="Marin M."/>
        </authorList>
    </citation>
    <scope>NUCLEOTIDE SEQUENCE [LARGE SCALE GENOMIC DNA]</scope>
    <source>
        <strain evidence="8">aSej3</strain>
    </source>
</reference>
<dbReference type="PANTHER" id="PTHR30537">
    <property type="entry name" value="HTH-TYPE TRANSCRIPTIONAL REGULATOR"/>
    <property type="match status" value="1"/>
</dbReference>